<evidence type="ECO:0000313" key="3">
    <source>
        <dbReference type="Proteomes" id="UP000887013"/>
    </source>
</evidence>
<dbReference type="AlphaFoldDB" id="A0A8X6PIZ1"/>
<name>A0A8X6PIZ1_NEPPI</name>
<evidence type="ECO:0000313" key="2">
    <source>
        <dbReference type="EMBL" id="GFT67315.1"/>
    </source>
</evidence>
<dbReference type="Proteomes" id="UP000887013">
    <property type="component" value="Unassembled WGS sequence"/>
</dbReference>
<dbReference type="EMBL" id="BMAW01020295">
    <property type="protein sequence ID" value="GFT67315.1"/>
    <property type="molecule type" value="Genomic_DNA"/>
</dbReference>
<proteinExistence type="predicted"/>
<feature type="region of interest" description="Disordered" evidence="1">
    <location>
        <begin position="1"/>
        <end position="21"/>
    </location>
</feature>
<comment type="caution">
    <text evidence="2">The sequence shown here is derived from an EMBL/GenBank/DDBJ whole genome shotgun (WGS) entry which is preliminary data.</text>
</comment>
<keyword evidence="3" id="KW-1185">Reference proteome</keyword>
<protein>
    <submittedName>
        <fullName evidence="2">Uncharacterized protein</fullName>
    </submittedName>
</protein>
<accession>A0A8X6PIZ1</accession>
<evidence type="ECO:0000256" key="1">
    <source>
        <dbReference type="SAM" id="MobiDB-lite"/>
    </source>
</evidence>
<sequence>MRCRLHQNLTISSHEQSQEERITRSILTGQDQKSCEKAGKHIFQRKNFNNGKLSASRRVSRSSADAAALEVEARTHRFSNHTLRSPYVSAAPEV</sequence>
<organism evidence="2 3">
    <name type="scientific">Nephila pilipes</name>
    <name type="common">Giant wood spider</name>
    <name type="synonym">Nephila maculata</name>
    <dbReference type="NCBI Taxonomy" id="299642"/>
    <lineage>
        <taxon>Eukaryota</taxon>
        <taxon>Metazoa</taxon>
        <taxon>Ecdysozoa</taxon>
        <taxon>Arthropoda</taxon>
        <taxon>Chelicerata</taxon>
        <taxon>Arachnida</taxon>
        <taxon>Araneae</taxon>
        <taxon>Araneomorphae</taxon>
        <taxon>Entelegynae</taxon>
        <taxon>Araneoidea</taxon>
        <taxon>Nephilidae</taxon>
        <taxon>Nephila</taxon>
    </lineage>
</organism>
<reference evidence="2" key="1">
    <citation type="submission" date="2020-08" db="EMBL/GenBank/DDBJ databases">
        <title>Multicomponent nature underlies the extraordinary mechanical properties of spider dragline silk.</title>
        <authorList>
            <person name="Kono N."/>
            <person name="Nakamura H."/>
            <person name="Mori M."/>
            <person name="Yoshida Y."/>
            <person name="Ohtoshi R."/>
            <person name="Malay A.D."/>
            <person name="Moran D.A.P."/>
            <person name="Tomita M."/>
            <person name="Numata K."/>
            <person name="Arakawa K."/>
        </authorList>
    </citation>
    <scope>NUCLEOTIDE SEQUENCE</scope>
</reference>
<gene>
    <name evidence="2" type="ORF">NPIL_585351</name>
</gene>